<dbReference type="InParanoid" id="F4NVV5"/>
<organism evidence="10 11">
    <name type="scientific">Batrachochytrium dendrobatidis (strain JAM81 / FGSC 10211)</name>
    <name type="common">Frog chytrid fungus</name>
    <dbReference type="NCBI Taxonomy" id="684364"/>
    <lineage>
        <taxon>Eukaryota</taxon>
        <taxon>Fungi</taxon>
        <taxon>Fungi incertae sedis</taxon>
        <taxon>Chytridiomycota</taxon>
        <taxon>Chytridiomycota incertae sedis</taxon>
        <taxon>Chytridiomycetes</taxon>
        <taxon>Rhizophydiales</taxon>
        <taxon>Rhizophydiales incertae sedis</taxon>
        <taxon>Batrachochytrium</taxon>
    </lineage>
</organism>
<dbReference type="STRING" id="684364.F4NVV5"/>
<gene>
    <name evidence="10" type="ORF">BATDEDRAFT_86177</name>
</gene>
<comment type="catalytic activity">
    <reaction evidence="7">
        <text>L-histidyl-[protein] + S-adenosyl-L-methionine = N(tele)-methyl-L-histidyl-[protein] + S-adenosyl-L-homocysteine + H(+)</text>
        <dbReference type="Rhea" id="RHEA:19369"/>
        <dbReference type="Rhea" id="RHEA-COMP:9745"/>
        <dbReference type="Rhea" id="RHEA-COMP:11600"/>
        <dbReference type="ChEBI" id="CHEBI:15378"/>
        <dbReference type="ChEBI" id="CHEBI:16367"/>
        <dbReference type="ChEBI" id="CHEBI:29979"/>
        <dbReference type="ChEBI" id="CHEBI:57856"/>
        <dbReference type="ChEBI" id="CHEBI:59789"/>
        <dbReference type="EC" id="2.1.1.85"/>
    </reaction>
</comment>
<dbReference type="PROSITE" id="PS50280">
    <property type="entry name" value="SET"/>
    <property type="match status" value="1"/>
</dbReference>
<dbReference type="OrthoDB" id="42889at2759"/>
<evidence type="ECO:0000256" key="3">
    <source>
        <dbReference type="ARBA" id="ARBA00022603"/>
    </source>
</evidence>
<dbReference type="Gene3D" id="3.90.1410.10">
    <property type="entry name" value="set domain protein methyltransferase, domain 1"/>
    <property type="match status" value="1"/>
</dbReference>
<dbReference type="AlphaFoldDB" id="F4NVV5"/>
<evidence type="ECO:0000256" key="2">
    <source>
        <dbReference type="ARBA" id="ARBA00022490"/>
    </source>
</evidence>
<dbReference type="PANTHER" id="PTHR13271">
    <property type="entry name" value="UNCHARACTERIZED PUTATIVE METHYLTRANSFERASE"/>
    <property type="match status" value="1"/>
</dbReference>
<keyword evidence="4 7" id="KW-0808">Transferase</keyword>
<evidence type="ECO:0000256" key="1">
    <source>
        <dbReference type="ARBA" id="ARBA00004496"/>
    </source>
</evidence>
<dbReference type="Gene3D" id="3.90.1420.10">
    <property type="entry name" value="Rubisco LSMT, substrate-binding domain"/>
    <property type="match status" value="1"/>
</dbReference>
<sequence>MKFNVKFAARKLAQLCLTSNSIIAVEGIPSVSFLDDDFESLVGSSSPTDLSSEIGNIMNQVRWSKTADSVLQPLSAQELQDMAARLHSPAMAGQSSFKSDKTSLLNSSDSNHISTNPMLIHSATNHQIPKSDPTIQQQPSEINQCASDPLYRPHQHGINSDSFRLESLETSVALLRNQIQELLVSLSKPNHANNQSDEQSYHPSIYGSLSNPLRNRVEKEKSNANTVREVSIKLSQVFDDLDTLKKEMRPSSPVPTQTPVTNLHQYTSNTVGSSFVQTLPKDPPLKLQPSKISFRHSVSGSLPSKEHMLHDSISPKLQQTDSQLSSLHHSITVEIQIYVQQQIKLAISSFENVQMAAMFKAEISDLEHRIMNAIDAKLLQSAKRVRWEQQHSHDNATQNVEQHSSNLYEESCLPRSIPFVGKASHTTVDRDNGQYQTGMQYKQDGLKTENNAGNTDKETTPSLNNRRSVSPVTQTRNIDGDVEMLISKLKSKLDHKAKLARGVTQYQLTQSALVDPLGSAYNDMELRERARTTPQTHSYTQKANDRFTAEKLDQLASLESFTQWLHANGINTDGISIKKVDDSKDVGLGIFSTRQIHKGECLVKIPLKLILSNDTSAMPALNSIVKSNVLLKTDPSVILVIRLLQEYINPMSLWQPYFDLLPRVFTIPVLGSAQDLAAYTGTSIIDEVVHDMIALMRQYLYLQHIFKSIPEPPIPLADFTFAAFSWARAIVSTRQNEICYANPSTSEMQQFLCLIPLFDMFNHKPGNSTTQFDTKEYCSETIASCDVSPGEQIFIHYGKRSNQEMLLYSGFVDPTNIEYDHIKLSVSIPQSDPIRNQRVQLLKLFNLSSESRLNLCGPPVLETSSQLILFLKVLTMDAVTINAILATSDPVEKMQSDHTIYSLSVTKALEWVRLRCMILKRALQKTIETDKTTLQSGNADNPVKLRVAEYEFLSAIEIDISSQLVK</sequence>
<keyword evidence="2" id="KW-0963">Cytoplasm</keyword>
<protein>
    <recommendedName>
        <fullName evidence="7">protein-histidine N-methyltransferase</fullName>
        <ecNumber evidence="7">2.1.1.85</ecNumber>
    </recommendedName>
</protein>
<dbReference type="GO" id="GO:0042800">
    <property type="term" value="F:histone H3K4 methyltransferase activity"/>
    <property type="evidence" value="ECO:0000318"/>
    <property type="project" value="GO_Central"/>
</dbReference>
<evidence type="ECO:0000256" key="5">
    <source>
        <dbReference type="ARBA" id="ARBA00022691"/>
    </source>
</evidence>
<dbReference type="SUPFAM" id="SSF82199">
    <property type="entry name" value="SET domain"/>
    <property type="match status" value="1"/>
</dbReference>
<dbReference type="InterPro" id="IPR044428">
    <property type="entry name" value="SETD3_SET"/>
</dbReference>
<keyword evidence="5 7" id="KW-0949">S-adenosyl-L-methionine</keyword>
<evidence type="ECO:0000259" key="9">
    <source>
        <dbReference type="PROSITE" id="PS50280"/>
    </source>
</evidence>
<dbReference type="InterPro" id="IPR025785">
    <property type="entry name" value="SETD3"/>
</dbReference>
<evidence type="ECO:0000256" key="8">
    <source>
        <dbReference type="SAM" id="MobiDB-lite"/>
    </source>
</evidence>
<evidence type="ECO:0000256" key="4">
    <source>
        <dbReference type="ARBA" id="ARBA00022679"/>
    </source>
</evidence>
<feature type="region of interest" description="Disordered" evidence="8">
    <location>
        <begin position="190"/>
        <end position="213"/>
    </location>
</feature>
<dbReference type="InterPro" id="IPR046341">
    <property type="entry name" value="SET_dom_sf"/>
</dbReference>
<comment type="similarity">
    <text evidence="7">Belongs to the class V-like SAM-binding methyltransferase superfamily. SETD3 actin-histidine methyltransferase family.</text>
</comment>
<dbReference type="GO" id="GO:0018064">
    <property type="term" value="F:protein-L-histidine N-tele-methyltransferase activity"/>
    <property type="evidence" value="ECO:0007669"/>
    <property type="project" value="UniProtKB-EC"/>
</dbReference>
<evidence type="ECO:0000256" key="7">
    <source>
        <dbReference type="PROSITE-ProRule" id="PRU00898"/>
    </source>
</evidence>
<evidence type="ECO:0000256" key="6">
    <source>
        <dbReference type="ARBA" id="ARBA00023203"/>
    </source>
</evidence>
<feature type="domain" description="SET" evidence="9">
    <location>
        <begin position="573"/>
        <end position="798"/>
    </location>
</feature>
<dbReference type="GO" id="GO:0003779">
    <property type="term" value="F:actin binding"/>
    <property type="evidence" value="ECO:0007669"/>
    <property type="project" value="UniProtKB-KW"/>
</dbReference>
<accession>F4NVV5</accession>
<dbReference type="GeneID" id="18242358"/>
<dbReference type="PROSITE" id="PS51565">
    <property type="entry name" value="SAM_MT85_SETD3"/>
    <property type="match status" value="1"/>
</dbReference>
<keyword evidence="6" id="KW-0009">Actin-binding</keyword>
<dbReference type="Pfam" id="PF00856">
    <property type="entry name" value="SET"/>
    <property type="match status" value="1"/>
</dbReference>
<comment type="subcellular location">
    <subcellularLocation>
        <location evidence="1">Cytoplasm</location>
    </subcellularLocation>
</comment>
<dbReference type="Proteomes" id="UP000007241">
    <property type="component" value="Unassembled WGS sequence"/>
</dbReference>
<feature type="region of interest" description="Disordered" evidence="8">
    <location>
        <begin position="444"/>
        <end position="472"/>
    </location>
</feature>
<dbReference type="HOGENOM" id="CLU_306522_0_0_1"/>
<name>F4NVV5_BATDJ</name>
<dbReference type="Pfam" id="PF09273">
    <property type="entry name" value="Rubis-subs-bind"/>
    <property type="match status" value="1"/>
</dbReference>
<keyword evidence="11" id="KW-1185">Reference proteome</keyword>
<dbReference type="InterPro" id="IPR001214">
    <property type="entry name" value="SET_dom"/>
</dbReference>
<dbReference type="EC" id="2.1.1.85" evidence="7"/>
<dbReference type="InterPro" id="IPR015353">
    <property type="entry name" value="Rubisco_LSMT_subst-bd"/>
</dbReference>
<dbReference type="GO" id="GO:0003713">
    <property type="term" value="F:transcription coactivator activity"/>
    <property type="evidence" value="ECO:0000318"/>
    <property type="project" value="GO_Central"/>
</dbReference>
<dbReference type="GO" id="GO:0005737">
    <property type="term" value="C:cytoplasm"/>
    <property type="evidence" value="ECO:0007669"/>
    <property type="project" value="UniProtKB-SubCell"/>
</dbReference>
<keyword evidence="3 7" id="KW-0489">Methyltransferase</keyword>
<dbReference type="PANTHER" id="PTHR13271:SF47">
    <property type="entry name" value="ACTIN-HISTIDINE N-METHYLTRANSFERASE"/>
    <property type="match status" value="1"/>
</dbReference>
<evidence type="ECO:0000313" key="11">
    <source>
        <dbReference type="Proteomes" id="UP000007241"/>
    </source>
</evidence>
<dbReference type="RefSeq" id="XP_006676902.1">
    <property type="nucleotide sequence ID" value="XM_006676839.1"/>
</dbReference>
<dbReference type="EMBL" id="GL882880">
    <property type="protein sequence ID" value="EGF82373.1"/>
    <property type="molecule type" value="Genomic_DNA"/>
</dbReference>
<reference evidence="10 11" key="1">
    <citation type="submission" date="2009-12" db="EMBL/GenBank/DDBJ databases">
        <title>The draft genome of Batrachochytrium dendrobatidis.</title>
        <authorList>
            <consortium name="US DOE Joint Genome Institute (JGI-PGF)"/>
            <person name="Kuo A."/>
            <person name="Salamov A."/>
            <person name="Schmutz J."/>
            <person name="Lucas S."/>
            <person name="Pitluck S."/>
            <person name="Rosenblum E."/>
            <person name="Stajich J."/>
            <person name="Eisen M."/>
            <person name="Grigoriev I.V."/>
        </authorList>
    </citation>
    <scope>NUCLEOTIDE SEQUENCE [LARGE SCALE GENOMIC DNA]</scope>
    <source>
        <strain evidence="11">JAM81 / FGSC 10211</strain>
    </source>
</reference>
<dbReference type="InterPro" id="IPR036464">
    <property type="entry name" value="Rubisco_LSMT_subst-bd_sf"/>
</dbReference>
<dbReference type="GO" id="GO:0046975">
    <property type="term" value="F:histone H3K36 methyltransferase activity"/>
    <property type="evidence" value="ECO:0000318"/>
    <property type="project" value="GO_Central"/>
</dbReference>
<proteinExistence type="inferred from homology"/>
<dbReference type="InterPro" id="IPR050600">
    <property type="entry name" value="SETD3_SETD6_MTase"/>
</dbReference>
<dbReference type="CDD" id="cd19176">
    <property type="entry name" value="SET_SETD3"/>
    <property type="match status" value="1"/>
</dbReference>
<dbReference type="GO" id="GO:0045944">
    <property type="term" value="P:positive regulation of transcription by RNA polymerase II"/>
    <property type="evidence" value="ECO:0000318"/>
    <property type="project" value="GO_Central"/>
</dbReference>
<evidence type="ECO:0000313" key="10">
    <source>
        <dbReference type="EMBL" id="EGF82373.1"/>
    </source>
</evidence>
<dbReference type="GO" id="GO:0032259">
    <property type="term" value="P:methylation"/>
    <property type="evidence" value="ECO:0007669"/>
    <property type="project" value="UniProtKB-KW"/>
</dbReference>
<feature type="compositionally biased region" description="Polar residues" evidence="8">
    <location>
        <begin position="448"/>
        <end position="472"/>
    </location>
</feature>